<feature type="region of interest" description="Disordered" evidence="2">
    <location>
        <begin position="1"/>
        <end position="91"/>
    </location>
</feature>
<dbReference type="InterPro" id="IPR043554">
    <property type="entry name" value="KINB"/>
</dbReference>
<keyword evidence="5" id="KW-1185">Reference proteome</keyword>
<evidence type="ECO:0000313" key="4">
    <source>
        <dbReference type="EMBL" id="GAQ89891.1"/>
    </source>
</evidence>
<dbReference type="InterPro" id="IPR037256">
    <property type="entry name" value="ASC_dom_sf"/>
</dbReference>
<dbReference type="PANTHER" id="PTHR46316">
    <property type="entry name" value="SNF1-RELATED PROTEIN KINASE REGULATORY SUBUNIT BETA-1"/>
    <property type="match status" value="1"/>
</dbReference>
<sequence length="283" mass="31189">MGNTSGKEGRARGDGRPVADGGRVIGGSRFGHSPSSESMQNSPPDSPGSAARSPLMFTPQIPMVPIPRGDEYSLGQYGSGGYGQQGMDEQQPHEQGVPTMIVWSHPGTSVSVEGSWDNWTTRQPLQKSGKDFTLIKMLPPGIYQYKFIVDDEWRYATDLPAMYDDQQNVNNVLEVQEYVPENLDNIAGFEPPRSPPTSYSNAFPGPEDYAKEPPGVPPHLQLTLLNVPPSIDTPTSLPRPQHVILNHVYCEKTKTSKSVLALGVTHRFRSKYVTVVLYKPLKR</sequence>
<evidence type="ECO:0000256" key="2">
    <source>
        <dbReference type="SAM" id="MobiDB-lite"/>
    </source>
</evidence>
<dbReference type="InterPro" id="IPR032640">
    <property type="entry name" value="AMPK1_CBM"/>
</dbReference>
<dbReference type="SUPFAM" id="SSF81296">
    <property type="entry name" value="E set domains"/>
    <property type="match status" value="1"/>
</dbReference>
<dbReference type="InterPro" id="IPR013783">
    <property type="entry name" value="Ig-like_fold"/>
</dbReference>
<keyword evidence="4" id="KW-0418">Kinase</keyword>
<feature type="compositionally biased region" description="Polar residues" evidence="2">
    <location>
        <begin position="33"/>
        <end position="43"/>
    </location>
</feature>
<dbReference type="AlphaFoldDB" id="A0A1Y1IL81"/>
<proteinExistence type="inferred from homology"/>
<dbReference type="SMART" id="SM01010">
    <property type="entry name" value="AMPKBI"/>
    <property type="match status" value="1"/>
</dbReference>
<feature type="domain" description="Association with the SNF1 complex (ASC)" evidence="3">
    <location>
        <begin position="192"/>
        <end position="281"/>
    </location>
</feature>
<gene>
    <name evidence="4" type="ORF">KFL_005740020</name>
</gene>
<dbReference type="OrthoDB" id="531008at2759"/>
<dbReference type="GO" id="GO:0005737">
    <property type="term" value="C:cytoplasm"/>
    <property type="evidence" value="ECO:0007669"/>
    <property type="project" value="UniProtKB-ARBA"/>
</dbReference>
<dbReference type="EMBL" id="DF237523">
    <property type="protein sequence ID" value="GAQ89891.1"/>
    <property type="molecule type" value="Genomic_DNA"/>
</dbReference>
<dbReference type="Gene3D" id="2.60.40.10">
    <property type="entry name" value="Immunoglobulins"/>
    <property type="match status" value="1"/>
</dbReference>
<dbReference type="CDD" id="cd02859">
    <property type="entry name" value="E_set_AMPKbeta_like_N"/>
    <property type="match status" value="1"/>
</dbReference>
<dbReference type="Pfam" id="PF16561">
    <property type="entry name" value="AMPK1_CBM"/>
    <property type="match status" value="1"/>
</dbReference>
<dbReference type="SUPFAM" id="SSF160219">
    <property type="entry name" value="AMPKBI-like"/>
    <property type="match status" value="1"/>
</dbReference>
<comment type="similarity">
    <text evidence="1">Belongs to the 5'-AMP-activated protein kinase beta subunit family.</text>
</comment>
<dbReference type="OMA" id="AMYDEMG"/>
<dbReference type="InterPro" id="IPR006828">
    <property type="entry name" value="ASC_dom"/>
</dbReference>
<evidence type="ECO:0000313" key="5">
    <source>
        <dbReference type="Proteomes" id="UP000054558"/>
    </source>
</evidence>
<dbReference type="InterPro" id="IPR014756">
    <property type="entry name" value="Ig_E-set"/>
</dbReference>
<dbReference type="Pfam" id="PF04739">
    <property type="entry name" value="AMPKBI"/>
    <property type="match status" value="1"/>
</dbReference>
<name>A0A1Y1IL81_KLENI</name>
<feature type="compositionally biased region" description="Basic and acidic residues" evidence="2">
    <location>
        <begin position="7"/>
        <end position="17"/>
    </location>
</feature>
<dbReference type="Proteomes" id="UP000054558">
    <property type="component" value="Unassembled WGS sequence"/>
</dbReference>
<keyword evidence="4" id="KW-0808">Transferase</keyword>
<organism evidence="4 5">
    <name type="scientific">Klebsormidium nitens</name>
    <name type="common">Green alga</name>
    <name type="synonym">Ulothrix nitens</name>
    <dbReference type="NCBI Taxonomy" id="105231"/>
    <lineage>
        <taxon>Eukaryota</taxon>
        <taxon>Viridiplantae</taxon>
        <taxon>Streptophyta</taxon>
        <taxon>Klebsormidiophyceae</taxon>
        <taxon>Klebsormidiales</taxon>
        <taxon>Klebsormidiaceae</taxon>
        <taxon>Klebsormidium</taxon>
    </lineage>
</organism>
<dbReference type="Gene3D" id="6.20.250.60">
    <property type="match status" value="1"/>
</dbReference>
<reference evidence="4 5" key="1">
    <citation type="journal article" date="2014" name="Nat. Commun.">
        <title>Klebsormidium flaccidum genome reveals primary factors for plant terrestrial adaptation.</title>
        <authorList>
            <person name="Hori K."/>
            <person name="Maruyama F."/>
            <person name="Fujisawa T."/>
            <person name="Togashi T."/>
            <person name="Yamamoto N."/>
            <person name="Seo M."/>
            <person name="Sato S."/>
            <person name="Yamada T."/>
            <person name="Mori H."/>
            <person name="Tajima N."/>
            <person name="Moriyama T."/>
            <person name="Ikeuchi M."/>
            <person name="Watanabe M."/>
            <person name="Wada H."/>
            <person name="Kobayashi K."/>
            <person name="Saito M."/>
            <person name="Masuda T."/>
            <person name="Sasaki-Sekimoto Y."/>
            <person name="Mashiguchi K."/>
            <person name="Awai K."/>
            <person name="Shimojima M."/>
            <person name="Masuda S."/>
            <person name="Iwai M."/>
            <person name="Nobusawa T."/>
            <person name="Narise T."/>
            <person name="Kondo S."/>
            <person name="Saito H."/>
            <person name="Sato R."/>
            <person name="Murakawa M."/>
            <person name="Ihara Y."/>
            <person name="Oshima-Yamada Y."/>
            <person name="Ohtaka K."/>
            <person name="Satoh M."/>
            <person name="Sonobe K."/>
            <person name="Ishii M."/>
            <person name="Ohtani R."/>
            <person name="Kanamori-Sato M."/>
            <person name="Honoki R."/>
            <person name="Miyazaki D."/>
            <person name="Mochizuki H."/>
            <person name="Umetsu J."/>
            <person name="Higashi K."/>
            <person name="Shibata D."/>
            <person name="Kamiya Y."/>
            <person name="Sato N."/>
            <person name="Nakamura Y."/>
            <person name="Tabata S."/>
            <person name="Ida S."/>
            <person name="Kurokawa K."/>
            <person name="Ohta H."/>
        </authorList>
    </citation>
    <scope>NUCLEOTIDE SEQUENCE [LARGE SCALE GENOMIC DNA]</scope>
    <source>
        <strain evidence="4 5">NIES-2285</strain>
    </source>
</reference>
<dbReference type="GO" id="GO:0016301">
    <property type="term" value="F:kinase activity"/>
    <property type="evidence" value="ECO:0007669"/>
    <property type="project" value="UniProtKB-KW"/>
</dbReference>
<evidence type="ECO:0000259" key="3">
    <source>
        <dbReference type="SMART" id="SM01010"/>
    </source>
</evidence>
<accession>A0A1Y1IL81</accession>
<evidence type="ECO:0000256" key="1">
    <source>
        <dbReference type="ARBA" id="ARBA00010926"/>
    </source>
</evidence>
<protein>
    <submittedName>
        <fullName evidence="4">5'-AMP-activated protein kinase beta subunit</fullName>
    </submittedName>
</protein>
<dbReference type="PANTHER" id="PTHR46316:SF2">
    <property type="entry name" value="SNF1-RELATED PROTEIN KINASE REGULATORY SUBUNIT BETA-2"/>
    <property type="match status" value="1"/>
</dbReference>
<dbReference type="STRING" id="105231.A0A1Y1IL81"/>